<feature type="signal peptide" evidence="4">
    <location>
        <begin position="1"/>
        <end position="24"/>
    </location>
</feature>
<dbReference type="PANTHER" id="PTHR11022">
    <property type="entry name" value="PEPTIDOGLYCAN RECOGNITION PROTEIN"/>
    <property type="match status" value="1"/>
</dbReference>
<proteinExistence type="inferred from homology"/>
<comment type="caution">
    <text evidence="6">The sequence shown here is derived from an EMBL/GenBank/DDBJ whole genome shotgun (WGS) entry which is preliminary data.</text>
</comment>
<name>A0A8S1DH93_9INSE</name>
<sequence length="209" mass="22902">MVSITSFVLTALVATVFVIDSCSGLYHYNRNAWGASRAKRAASGLNQKAQLIYLHPTQTDYCGNNNIDCKRTMRSIQQMHMENGCDDIGFNFAVGGCTGIFEGSGWTGMSPFARDDDVPSVHIGVIGKYSRGQNIPSNVQQTVVSLVNEGILSQKIDANAEYRCVYFNANHSGFELQIPNRSEKVSCTKSVGQNCFNQQAAGYDYPMAQ</sequence>
<dbReference type="AlphaFoldDB" id="A0A8S1DH93"/>
<protein>
    <recommendedName>
        <fullName evidence="5">Peptidoglycan recognition protein family domain-containing protein</fullName>
    </recommendedName>
</protein>
<dbReference type="OrthoDB" id="10001926at2759"/>
<evidence type="ECO:0000256" key="2">
    <source>
        <dbReference type="ARBA" id="ARBA00022588"/>
    </source>
</evidence>
<dbReference type="SUPFAM" id="SSF55846">
    <property type="entry name" value="N-acetylmuramoyl-L-alanine amidase-like"/>
    <property type="match status" value="1"/>
</dbReference>
<dbReference type="GO" id="GO:0008270">
    <property type="term" value="F:zinc ion binding"/>
    <property type="evidence" value="ECO:0007669"/>
    <property type="project" value="InterPro"/>
</dbReference>
<evidence type="ECO:0000256" key="1">
    <source>
        <dbReference type="ARBA" id="ARBA00007553"/>
    </source>
</evidence>
<dbReference type="EMBL" id="CADEPI010000254">
    <property type="protein sequence ID" value="CAB3381974.1"/>
    <property type="molecule type" value="Genomic_DNA"/>
</dbReference>
<dbReference type="InterPro" id="IPR036505">
    <property type="entry name" value="Amidase/PGRP_sf"/>
</dbReference>
<dbReference type="Gene3D" id="3.40.80.10">
    <property type="entry name" value="Peptidoglycan recognition protein-like"/>
    <property type="match status" value="1"/>
</dbReference>
<dbReference type="GO" id="GO:0008745">
    <property type="term" value="F:N-acetylmuramoyl-L-alanine amidase activity"/>
    <property type="evidence" value="ECO:0007669"/>
    <property type="project" value="InterPro"/>
</dbReference>
<evidence type="ECO:0000313" key="7">
    <source>
        <dbReference type="Proteomes" id="UP000494165"/>
    </source>
</evidence>
<accession>A0A8S1DH93</accession>
<evidence type="ECO:0000313" key="6">
    <source>
        <dbReference type="EMBL" id="CAB3381974.1"/>
    </source>
</evidence>
<dbReference type="Proteomes" id="UP000494165">
    <property type="component" value="Unassembled WGS sequence"/>
</dbReference>
<dbReference type="SMART" id="SM00701">
    <property type="entry name" value="PGRP"/>
    <property type="match status" value="1"/>
</dbReference>
<dbReference type="InterPro" id="IPR002502">
    <property type="entry name" value="Amidase_domain"/>
</dbReference>
<keyword evidence="2" id="KW-0399">Innate immunity</keyword>
<reference evidence="6 7" key="1">
    <citation type="submission" date="2020-04" db="EMBL/GenBank/DDBJ databases">
        <authorList>
            <person name="Alioto T."/>
            <person name="Alioto T."/>
            <person name="Gomez Garrido J."/>
        </authorList>
    </citation>
    <scope>NUCLEOTIDE SEQUENCE [LARGE SCALE GENOMIC DNA]</scope>
</reference>
<dbReference type="PANTHER" id="PTHR11022:SF41">
    <property type="entry name" value="PEPTIDOGLYCAN-RECOGNITION PROTEIN LC-RELATED"/>
    <property type="match status" value="1"/>
</dbReference>
<evidence type="ECO:0000256" key="4">
    <source>
        <dbReference type="SAM" id="SignalP"/>
    </source>
</evidence>
<organism evidence="6 7">
    <name type="scientific">Cloeon dipterum</name>
    <dbReference type="NCBI Taxonomy" id="197152"/>
    <lineage>
        <taxon>Eukaryota</taxon>
        <taxon>Metazoa</taxon>
        <taxon>Ecdysozoa</taxon>
        <taxon>Arthropoda</taxon>
        <taxon>Hexapoda</taxon>
        <taxon>Insecta</taxon>
        <taxon>Pterygota</taxon>
        <taxon>Palaeoptera</taxon>
        <taxon>Ephemeroptera</taxon>
        <taxon>Pisciforma</taxon>
        <taxon>Baetidae</taxon>
        <taxon>Cloeon</taxon>
    </lineage>
</organism>
<feature type="chain" id="PRO_5035801126" description="Peptidoglycan recognition protein family domain-containing protein" evidence="4">
    <location>
        <begin position="25"/>
        <end position="209"/>
    </location>
</feature>
<gene>
    <name evidence="6" type="ORF">CLODIP_2_CD01080</name>
</gene>
<dbReference type="GO" id="GO:0045087">
    <property type="term" value="P:innate immune response"/>
    <property type="evidence" value="ECO:0007669"/>
    <property type="project" value="UniProtKB-KW"/>
</dbReference>
<keyword evidence="4" id="KW-0732">Signal</keyword>
<keyword evidence="3" id="KW-0391">Immunity</keyword>
<keyword evidence="7" id="KW-1185">Reference proteome</keyword>
<comment type="similarity">
    <text evidence="1">Belongs to the N-acetylmuramoyl-L-alanine amidase 2 family.</text>
</comment>
<evidence type="ECO:0000256" key="3">
    <source>
        <dbReference type="ARBA" id="ARBA00022859"/>
    </source>
</evidence>
<dbReference type="CDD" id="cd06583">
    <property type="entry name" value="PGRP"/>
    <property type="match status" value="1"/>
</dbReference>
<evidence type="ECO:0000259" key="5">
    <source>
        <dbReference type="SMART" id="SM00701"/>
    </source>
</evidence>
<feature type="domain" description="Peptidoglycan recognition protein family" evidence="5">
    <location>
        <begin position="25"/>
        <end position="171"/>
    </location>
</feature>
<dbReference type="InterPro" id="IPR015510">
    <property type="entry name" value="PGRP"/>
</dbReference>
<dbReference type="GO" id="GO:0009253">
    <property type="term" value="P:peptidoglycan catabolic process"/>
    <property type="evidence" value="ECO:0007669"/>
    <property type="project" value="InterPro"/>
</dbReference>
<dbReference type="InterPro" id="IPR006619">
    <property type="entry name" value="PGRP_domain_met/bac"/>
</dbReference>